<accession>A0ABD0XY54</accession>
<gene>
    <name evidence="2" type="ORF">AAG570_005677</name>
</gene>
<evidence type="ECO:0000313" key="3">
    <source>
        <dbReference type="Proteomes" id="UP001558652"/>
    </source>
</evidence>
<feature type="compositionally biased region" description="Basic and acidic residues" evidence="1">
    <location>
        <begin position="110"/>
        <end position="123"/>
    </location>
</feature>
<dbReference type="Proteomes" id="UP001558652">
    <property type="component" value="Unassembled WGS sequence"/>
</dbReference>
<sequence>MAISRNRLDRARYRTPRSPVCLSDTSPIISVFRPQSKRIAPVEVPSDKHKGRYTRSVGDRGRSNPMTTTYSSDYGRKSFSLFVPINRNSVTPRFLKNRRGRPPGWVNEEETARDKEAEDKERT</sequence>
<name>A0ABD0XY54_9HEMI</name>
<feature type="region of interest" description="Disordered" evidence="1">
    <location>
        <begin position="40"/>
        <end position="73"/>
    </location>
</feature>
<keyword evidence="3" id="KW-1185">Reference proteome</keyword>
<dbReference type="AlphaFoldDB" id="A0ABD0XY54"/>
<evidence type="ECO:0000256" key="1">
    <source>
        <dbReference type="SAM" id="MobiDB-lite"/>
    </source>
</evidence>
<organism evidence="2 3">
    <name type="scientific">Ranatra chinensis</name>
    <dbReference type="NCBI Taxonomy" id="642074"/>
    <lineage>
        <taxon>Eukaryota</taxon>
        <taxon>Metazoa</taxon>
        <taxon>Ecdysozoa</taxon>
        <taxon>Arthropoda</taxon>
        <taxon>Hexapoda</taxon>
        <taxon>Insecta</taxon>
        <taxon>Pterygota</taxon>
        <taxon>Neoptera</taxon>
        <taxon>Paraneoptera</taxon>
        <taxon>Hemiptera</taxon>
        <taxon>Heteroptera</taxon>
        <taxon>Panheteroptera</taxon>
        <taxon>Nepomorpha</taxon>
        <taxon>Nepidae</taxon>
        <taxon>Ranatrinae</taxon>
        <taxon>Ranatra</taxon>
    </lineage>
</organism>
<evidence type="ECO:0000313" key="2">
    <source>
        <dbReference type="EMBL" id="KAL1116182.1"/>
    </source>
</evidence>
<feature type="region of interest" description="Disordered" evidence="1">
    <location>
        <begin position="90"/>
        <end position="123"/>
    </location>
</feature>
<comment type="caution">
    <text evidence="2">The sequence shown here is derived from an EMBL/GenBank/DDBJ whole genome shotgun (WGS) entry which is preliminary data.</text>
</comment>
<reference evidence="2 3" key="1">
    <citation type="submission" date="2024-07" db="EMBL/GenBank/DDBJ databases">
        <title>Chromosome-level genome assembly of the water stick insect Ranatra chinensis (Heteroptera: Nepidae).</title>
        <authorList>
            <person name="Liu X."/>
        </authorList>
    </citation>
    <scope>NUCLEOTIDE SEQUENCE [LARGE SCALE GENOMIC DNA]</scope>
    <source>
        <strain evidence="2">Cailab_2021Rc</strain>
        <tissue evidence="2">Muscle</tissue>
    </source>
</reference>
<protein>
    <submittedName>
        <fullName evidence="2">Uncharacterized protein</fullName>
    </submittedName>
</protein>
<proteinExistence type="predicted"/>
<dbReference type="EMBL" id="JBFDAA010000018">
    <property type="protein sequence ID" value="KAL1116182.1"/>
    <property type="molecule type" value="Genomic_DNA"/>
</dbReference>